<organism evidence="10">
    <name type="scientific">candidate division TA06 bacterium ADurb.Bin131</name>
    <dbReference type="NCBI Taxonomy" id="1852827"/>
    <lineage>
        <taxon>Bacteria</taxon>
        <taxon>Bacteria division TA06</taxon>
    </lineage>
</organism>
<dbReference type="SUPFAM" id="SSF51230">
    <property type="entry name" value="Single hybrid motif"/>
    <property type="match status" value="1"/>
</dbReference>
<gene>
    <name evidence="10" type="primary">accB</name>
    <name evidence="10" type="ORF">BWX89_01078</name>
</gene>
<feature type="domain" description="Lipoyl-binding" evidence="9">
    <location>
        <begin position="66"/>
        <end position="142"/>
    </location>
</feature>
<evidence type="ECO:0000256" key="8">
    <source>
        <dbReference type="RuleBase" id="RU364072"/>
    </source>
</evidence>
<dbReference type="PROSITE" id="PS50968">
    <property type="entry name" value="BIOTINYL_LIPOYL"/>
    <property type="match status" value="1"/>
</dbReference>
<dbReference type="Gene3D" id="2.40.50.100">
    <property type="match status" value="1"/>
</dbReference>
<keyword evidence="3 8" id="KW-0444">Lipid biosynthesis</keyword>
<keyword evidence="4 8" id="KW-0276">Fatty acid metabolism</keyword>
<dbReference type="InterPro" id="IPR050709">
    <property type="entry name" value="Biotin_Carboxyl_Carrier/Decarb"/>
</dbReference>
<evidence type="ECO:0000256" key="5">
    <source>
        <dbReference type="ARBA" id="ARBA00023098"/>
    </source>
</evidence>
<evidence type="ECO:0000256" key="6">
    <source>
        <dbReference type="ARBA" id="ARBA00023160"/>
    </source>
</evidence>
<dbReference type="InterPro" id="IPR001249">
    <property type="entry name" value="AcCoA_biotinCC"/>
</dbReference>
<comment type="caution">
    <text evidence="10">The sequence shown here is derived from an EMBL/GenBank/DDBJ whole genome shotgun (WGS) entry which is preliminary data.</text>
</comment>
<name>A0A1V6C8G4_UNCT6</name>
<comment type="function">
    <text evidence="8">This protein is a component of the acetyl coenzyme A carboxylase complex; first, biotin carboxylase catalyzes the carboxylation of the carrier protein and then the transcarboxylase transfers the carboxyl group to form malonyl-CoA.</text>
</comment>
<evidence type="ECO:0000259" key="9">
    <source>
        <dbReference type="PROSITE" id="PS50968"/>
    </source>
</evidence>
<evidence type="ECO:0000313" key="10">
    <source>
        <dbReference type="EMBL" id="OQB73192.1"/>
    </source>
</evidence>
<proteinExistence type="predicted"/>
<dbReference type="CDD" id="cd06850">
    <property type="entry name" value="biotinyl_domain"/>
    <property type="match status" value="1"/>
</dbReference>
<dbReference type="InterPro" id="IPR000089">
    <property type="entry name" value="Biotin_lipoyl"/>
</dbReference>
<evidence type="ECO:0000256" key="3">
    <source>
        <dbReference type="ARBA" id="ARBA00022516"/>
    </source>
</evidence>
<dbReference type="Proteomes" id="UP000485562">
    <property type="component" value="Unassembled WGS sequence"/>
</dbReference>
<dbReference type="PANTHER" id="PTHR45266">
    <property type="entry name" value="OXALOACETATE DECARBOXYLASE ALPHA CHAIN"/>
    <property type="match status" value="1"/>
</dbReference>
<comment type="pathway">
    <text evidence="1 8">Lipid metabolism; fatty acid biosynthesis.</text>
</comment>
<dbReference type="Pfam" id="PF00364">
    <property type="entry name" value="Biotin_lipoyl"/>
    <property type="match status" value="1"/>
</dbReference>
<evidence type="ECO:0000256" key="1">
    <source>
        <dbReference type="ARBA" id="ARBA00005194"/>
    </source>
</evidence>
<keyword evidence="6 8" id="KW-0275">Fatty acid biosynthesis</keyword>
<sequence length="149" mass="16768">MEPEELKKYVDFMKENGLSYLEVRKGDFYLILQTENHIISEASSKKSYIESKTPLSNQENNRSSDYIEIKSPLIGTFYRAPSPHAPPFVEVGSAINSGTTLCIVEAMKVMNEMKSDCSGIIRKILVENGSPVEYGQVLFLIEPVARQET</sequence>
<accession>A0A1V6C8G4</accession>
<dbReference type="GO" id="GO:0009317">
    <property type="term" value="C:acetyl-CoA carboxylase complex"/>
    <property type="evidence" value="ECO:0007669"/>
    <property type="project" value="InterPro"/>
</dbReference>
<dbReference type="PRINTS" id="PR01071">
    <property type="entry name" value="ACOABIOTINCC"/>
</dbReference>
<dbReference type="PROSITE" id="PS00188">
    <property type="entry name" value="BIOTIN"/>
    <property type="match status" value="1"/>
</dbReference>
<dbReference type="InterPro" id="IPR011053">
    <property type="entry name" value="Single_hybrid_motif"/>
</dbReference>
<keyword evidence="5 8" id="KW-0443">Lipid metabolism</keyword>
<dbReference type="UniPathway" id="UPA00094"/>
<dbReference type="InterPro" id="IPR001882">
    <property type="entry name" value="Biotin_BS"/>
</dbReference>
<dbReference type="EMBL" id="MWDQ01000092">
    <property type="protein sequence ID" value="OQB73192.1"/>
    <property type="molecule type" value="Genomic_DNA"/>
</dbReference>
<evidence type="ECO:0000256" key="4">
    <source>
        <dbReference type="ARBA" id="ARBA00022832"/>
    </source>
</evidence>
<reference evidence="10" key="1">
    <citation type="submission" date="2017-02" db="EMBL/GenBank/DDBJ databases">
        <title>Delving into the versatile metabolic prowess of the omnipresent phylum Bacteroidetes.</title>
        <authorList>
            <person name="Nobu M.K."/>
            <person name="Mei R."/>
            <person name="Narihiro T."/>
            <person name="Kuroda K."/>
            <person name="Liu W.-T."/>
        </authorList>
    </citation>
    <scope>NUCLEOTIDE SEQUENCE</scope>
    <source>
        <strain evidence="10">ADurb.Bin131</strain>
    </source>
</reference>
<dbReference type="GO" id="GO:0003989">
    <property type="term" value="F:acetyl-CoA carboxylase activity"/>
    <property type="evidence" value="ECO:0007669"/>
    <property type="project" value="InterPro"/>
</dbReference>
<dbReference type="GO" id="GO:0006633">
    <property type="term" value="P:fatty acid biosynthetic process"/>
    <property type="evidence" value="ECO:0007669"/>
    <property type="project" value="UniProtKB-UniPathway"/>
</dbReference>
<dbReference type="AlphaFoldDB" id="A0A1V6C8G4"/>
<protein>
    <recommendedName>
        <fullName evidence="2 8">Biotin carboxyl carrier protein of acetyl-CoA carboxylase</fullName>
    </recommendedName>
</protein>
<dbReference type="PANTHER" id="PTHR45266:SF3">
    <property type="entry name" value="OXALOACETATE DECARBOXYLASE ALPHA CHAIN"/>
    <property type="match status" value="1"/>
</dbReference>
<evidence type="ECO:0000256" key="7">
    <source>
        <dbReference type="ARBA" id="ARBA00023267"/>
    </source>
</evidence>
<dbReference type="NCBIfam" id="TIGR00531">
    <property type="entry name" value="BCCP"/>
    <property type="match status" value="1"/>
</dbReference>
<keyword evidence="7 8" id="KW-0092">Biotin</keyword>
<evidence type="ECO:0000256" key="2">
    <source>
        <dbReference type="ARBA" id="ARBA00017562"/>
    </source>
</evidence>